<proteinExistence type="predicted"/>
<keyword evidence="4" id="KW-1185">Reference proteome</keyword>
<accession>A0A067SQM6</accession>
<name>A0A067SQM6_GALM3</name>
<evidence type="ECO:0000313" key="4">
    <source>
        <dbReference type="Proteomes" id="UP000027222"/>
    </source>
</evidence>
<feature type="region of interest" description="Disordered" evidence="1">
    <location>
        <begin position="1"/>
        <end position="22"/>
    </location>
</feature>
<keyword evidence="2" id="KW-0472">Membrane</keyword>
<reference evidence="4" key="1">
    <citation type="journal article" date="2014" name="Proc. Natl. Acad. Sci. U.S.A.">
        <title>Extensive sampling of basidiomycete genomes demonstrates inadequacy of the white-rot/brown-rot paradigm for wood decay fungi.</title>
        <authorList>
            <person name="Riley R."/>
            <person name="Salamov A.A."/>
            <person name="Brown D.W."/>
            <person name="Nagy L.G."/>
            <person name="Floudas D."/>
            <person name="Held B.W."/>
            <person name="Levasseur A."/>
            <person name="Lombard V."/>
            <person name="Morin E."/>
            <person name="Otillar R."/>
            <person name="Lindquist E.A."/>
            <person name="Sun H."/>
            <person name="LaButti K.M."/>
            <person name="Schmutz J."/>
            <person name="Jabbour D."/>
            <person name="Luo H."/>
            <person name="Baker S.E."/>
            <person name="Pisabarro A.G."/>
            <person name="Walton J.D."/>
            <person name="Blanchette R.A."/>
            <person name="Henrissat B."/>
            <person name="Martin F."/>
            <person name="Cullen D."/>
            <person name="Hibbett D.S."/>
            <person name="Grigoriev I.V."/>
        </authorList>
    </citation>
    <scope>NUCLEOTIDE SEQUENCE [LARGE SCALE GENOMIC DNA]</scope>
    <source>
        <strain evidence="4">CBS 339.88</strain>
    </source>
</reference>
<keyword evidence="2" id="KW-0812">Transmembrane</keyword>
<organism evidence="3 4">
    <name type="scientific">Galerina marginata (strain CBS 339.88)</name>
    <dbReference type="NCBI Taxonomy" id="685588"/>
    <lineage>
        <taxon>Eukaryota</taxon>
        <taxon>Fungi</taxon>
        <taxon>Dikarya</taxon>
        <taxon>Basidiomycota</taxon>
        <taxon>Agaricomycotina</taxon>
        <taxon>Agaricomycetes</taxon>
        <taxon>Agaricomycetidae</taxon>
        <taxon>Agaricales</taxon>
        <taxon>Agaricineae</taxon>
        <taxon>Strophariaceae</taxon>
        <taxon>Galerina</taxon>
    </lineage>
</organism>
<feature type="compositionally biased region" description="Basic residues" evidence="1">
    <location>
        <begin position="75"/>
        <end position="91"/>
    </location>
</feature>
<dbReference type="AlphaFoldDB" id="A0A067SQM6"/>
<evidence type="ECO:0000313" key="3">
    <source>
        <dbReference type="EMBL" id="KDR69078.1"/>
    </source>
</evidence>
<gene>
    <name evidence="3" type="ORF">GALMADRAFT_272208</name>
</gene>
<evidence type="ECO:0000256" key="2">
    <source>
        <dbReference type="SAM" id="Phobius"/>
    </source>
</evidence>
<keyword evidence="2" id="KW-1133">Transmembrane helix</keyword>
<dbReference type="HOGENOM" id="CLU_2427171_0_0_1"/>
<evidence type="ECO:0000256" key="1">
    <source>
        <dbReference type="SAM" id="MobiDB-lite"/>
    </source>
</evidence>
<feature type="transmembrane region" description="Helical" evidence="2">
    <location>
        <begin position="33"/>
        <end position="52"/>
    </location>
</feature>
<dbReference type="Proteomes" id="UP000027222">
    <property type="component" value="Unassembled WGS sequence"/>
</dbReference>
<sequence>MKMVKNRAADSPARPQSSQGDCTRLRIGRQNLYCSHLVLVFLRLIPLSPWVYGLEQDGGRLKGRGLAWLSGASRSPRRGRGRGRLHLPARS</sequence>
<feature type="region of interest" description="Disordered" evidence="1">
    <location>
        <begin position="72"/>
        <end position="91"/>
    </location>
</feature>
<protein>
    <submittedName>
        <fullName evidence="3">Uncharacterized protein</fullName>
    </submittedName>
</protein>
<dbReference type="EMBL" id="KL142404">
    <property type="protein sequence ID" value="KDR69078.1"/>
    <property type="molecule type" value="Genomic_DNA"/>
</dbReference>